<evidence type="ECO:0000313" key="4">
    <source>
        <dbReference type="Proteomes" id="UP000291822"/>
    </source>
</evidence>
<organism evidence="3 4">
    <name type="scientific">Dyella soli</name>
    <dbReference type="NCBI Taxonomy" id="522319"/>
    <lineage>
        <taxon>Bacteria</taxon>
        <taxon>Pseudomonadati</taxon>
        <taxon>Pseudomonadota</taxon>
        <taxon>Gammaproteobacteria</taxon>
        <taxon>Lysobacterales</taxon>
        <taxon>Rhodanobacteraceae</taxon>
        <taxon>Dyella</taxon>
    </lineage>
</organism>
<keyword evidence="2" id="KW-0472">Membrane</keyword>
<dbReference type="EMBL" id="SJTG01000002">
    <property type="protein sequence ID" value="TCI10051.1"/>
    <property type="molecule type" value="Genomic_DNA"/>
</dbReference>
<dbReference type="Proteomes" id="UP000291822">
    <property type="component" value="Unassembled WGS sequence"/>
</dbReference>
<evidence type="ECO:0008006" key="5">
    <source>
        <dbReference type="Google" id="ProtNLM"/>
    </source>
</evidence>
<comment type="caution">
    <text evidence="3">The sequence shown here is derived from an EMBL/GenBank/DDBJ whole genome shotgun (WGS) entry which is preliminary data.</text>
</comment>
<evidence type="ECO:0000313" key="3">
    <source>
        <dbReference type="EMBL" id="TCI10051.1"/>
    </source>
</evidence>
<evidence type="ECO:0000256" key="2">
    <source>
        <dbReference type="SAM" id="Phobius"/>
    </source>
</evidence>
<dbReference type="PROSITE" id="PS51257">
    <property type="entry name" value="PROKAR_LIPOPROTEIN"/>
    <property type="match status" value="1"/>
</dbReference>
<evidence type="ECO:0000256" key="1">
    <source>
        <dbReference type="SAM" id="MobiDB-lite"/>
    </source>
</evidence>
<keyword evidence="2" id="KW-0812">Transmembrane</keyword>
<accession>A0A4V2NLR0</accession>
<reference evidence="3 4" key="1">
    <citation type="submission" date="2019-02" db="EMBL/GenBank/DDBJ databases">
        <title>Dyella amyloliquefaciens sp. nov., isolated from forest soil.</title>
        <authorList>
            <person name="Gao Z.-H."/>
            <person name="Qiu L.-H."/>
        </authorList>
    </citation>
    <scope>NUCLEOTIDE SEQUENCE [LARGE SCALE GENOMIC DNA]</scope>
    <source>
        <strain evidence="3 4">KACC 12747</strain>
    </source>
</reference>
<feature type="compositionally biased region" description="Low complexity" evidence="1">
    <location>
        <begin position="61"/>
        <end position="71"/>
    </location>
</feature>
<dbReference type="AlphaFoldDB" id="A0A4V2NLR0"/>
<feature type="region of interest" description="Disordered" evidence="1">
    <location>
        <begin position="52"/>
        <end position="71"/>
    </location>
</feature>
<keyword evidence="2" id="KW-1133">Transmembrane helix</keyword>
<proteinExistence type="predicted"/>
<gene>
    <name evidence="3" type="ORF">EZM97_14040</name>
</gene>
<keyword evidence="4" id="KW-1185">Reference proteome</keyword>
<sequence>MPTSKRSPRSAAAVWYQQPILWLGAAIFGASLVGCGWMIVLGERHADQPVDAPHAVFGVPSSSHSSHGPRR</sequence>
<protein>
    <recommendedName>
        <fullName evidence="5">Lipoprotein</fullName>
    </recommendedName>
</protein>
<name>A0A4V2NLR0_9GAMM</name>
<feature type="transmembrane region" description="Helical" evidence="2">
    <location>
        <begin position="20"/>
        <end position="40"/>
    </location>
</feature>